<accession>A0A3B0X0M2</accession>
<evidence type="ECO:0000256" key="1">
    <source>
        <dbReference type="SAM" id="MobiDB-lite"/>
    </source>
</evidence>
<dbReference type="EMBL" id="UOFH01000179">
    <property type="protein sequence ID" value="VAW61311.1"/>
    <property type="molecule type" value="Genomic_DNA"/>
</dbReference>
<proteinExistence type="predicted"/>
<evidence type="ECO:0000313" key="2">
    <source>
        <dbReference type="EMBL" id="VAW61311.1"/>
    </source>
</evidence>
<organism evidence="2">
    <name type="scientific">hydrothermal vent metagenome</name>
    <dbReference type="NCBI Taxonomy" id="652676"/>
    <lineage>
        <taxon>unclassified sequences</taxon>
        <taxon>metagenomes</taxon>
        <taxon>ecological metagenomes</taxon>
    </lineage>
</organism>
<feature type="region of interest" description="Disordered" evidence="1">
    <location>
        <begin position="83"/>
        <end position="115"/>
    </location>
</feature>
<name>A0A3B0X0M2_9ZZZZ</name>
<sequence>MANVHNYTGAVNINADITPITRQKIDQVTSSEWHLMDIDRLWDQRLILNERSMLASQAGHAEISKQIQAGINHIDMLLQIREAEKAEQIENPPRPGSLKPGGTRATPQPKGSAEC</sequence>
<dbReference type="AlphaFoldDB" id="A0A3B0X0M2"/>
<reference evidence="2" key="1">
    <citation type="submission" date="2018-06" db="EMBL/GenBank/DDBJ databases">
        <authorList>
            <person name="Zhirakovskaya E."/>
        </authorList>
    </citation>
    <scope>NUCLEOTIDE SEQUENCE</scope>
</reference>
<gene>
    <name evidence="2" type="ORF">MNBD_GAMMA08-811</name>
</gene>
<protein>
    <submittedName>
        <fullName evidence="2">Uncharacterized protein</fullName>
    </submittedName>
</protein>